<proteinExistence type="predicted"/>
<name>A0A5B9DFD6_9ARCH</name>
<evidence type="ECO:0000313" key="1">
    <source>
        <dbReference type="EMBL" id="QEE17765.1"/>
    </source>
</evidence>
<sequence length="138" mass="16114">MSSVNGKLRKEIQKIIYGDLDLWKQHIKDLKAKKIDVNTFKQHYVEFLQKIEENIAQFTQYYLKKESHLVANDLLQDNLEKTALVETAIEFLSSPLEEAKTEEILVPEIIHHRKFPPTVSSSPVKEDHPLLYRASEIE</sequence>
<gene>
    <name evidence="1" type="ORF">DSAG12_03603</name>
</gene>
<accession>A0A5B9DFD6</accession>
<protein>
    <submittedName>
        <fullName evidence="1">Uncharacterized protein</fullName>
    </submittedName>
</protein>
<dbReference type="EMBL" id="CP042905">
    <property type="protein sequence ID" value="QEE17765.1"/>
    <property type="molecule type" value="Genomic_DNA"/>
</dbReference>
<dbReference type="AlphaFoldDB" id="A0A5B9DFD6"/>
<organism evidence="1">
    <name type="scientific">Promethearchaeum syntrophicum</name>
    <dbReference type="NCBI Taxonomy" id="2594042"/>
    <lineage>
        <taxon>Archaea</taxon>
        <taxon>Promethearchaeati</taxon>
        <taxon>Promethearchaeota</taxon>
        <taxon>Promethearchaeia</taxon>
        <taxon>Promethearchaeales</taxon>
        <taxon>Promethearchaeaceae</taxon>
        <taxon>Promethearchaeum</taxon>
    </lineage>
</organism>
<reference evidence="1" key="1">
    <citation type="journal article" date="2020" name="Nature">
        <title>Isolation of an archaeon at the prokaryote-eukaryote interface.</title>
        <authorList>
            <person name="Imachi H."/>
            <person name="Nobu M.K."/>
            <person name="Nakahara N."/>
            <person name="Morono Y."/>
            <person name="Ogawara M."/>
            <person name="Takaki Y."/>
            <person name="Takano Y."/>
            <person name="Uematsu K."/>
            <person name="Ikuta T."/>
            <person name="Ito M."/>
            <person name="Matsui Y."/>
            <person name="Miyazaki M."/>
            <person name="Murata K."/>
            <person name="Saito Y."/>
            <person name="Sakai S."/>
            <person name="Song C."/>
            <person name="Tasumi E."/>
            <person name="Yamanaka Y."/>
            <person name="Yamaguchi T."/>
            <person name="Kamagata Y."/>
            <person name="Tamaki H."/>
            <person name="Takai K."/>
        </authorList>
    </citation>
    <scope>NUCLEOTIDE SEQUENCE [LARGE SCALE GENOMIC DNA]</scope>
    <source>
        <strain evidence="1">MK-D1</strain>
    </source>
</reference>